<reference evidence="4" key="1">
    <citation type="submission" date="2023-07" db="EMBL/GenBank/DDBJ databases">
        <title>draft genome sequence of fig (Ficus carica).</title>
        <authorList>
            <person name="Takahashi T."/>
            <person name="Nishimura K."/>
        </authorList>
    </citation>
    <scope>NUCLEOTIDE SEQUENCE</scope>
</reference>
<dbReference type="Proteomes" id="UP001187192">
    <property type="component" value="Unassembled WGS sequence"/>
</dbReference>
<dbReference type="PANTHER" id="PTHR43349:SF40">
    <property type="entry name" value="PHENYLCOUMARAN BENZYLIC ETHER REDUCTASE-LIKE PROTEIN FI1"/>
    <property type="match status" value="1"/>
</dbReference>
<dbReference type="GO" id="GO:0009807">
    <property type="term" value="P:lignan biosynthetic process"/>
    <property type="evidence" value="ECO:0007669"/>
    <property type="project" value="UniProtKB-ARBA"/>
</dbReference>
<dbReference type="CDD" id="cd05259">
    <property type="entry name" value="PCBER_SDR_a"/>
    <property type="match status" value="1"/>
</dbReference>
<dbReference type="InterPro" id="IPR036291">
    <property type="entry name" value="NAD(P)-bd_dom_sf"/>
</dbReference>
<keyword evidence="5" id="KW-1185">Reference proteome</keyword>
<dbReference type="Pfam" id="PF05368">
    <property type="entry name" value="NmrA"/>
    <property type="match status" value="1"/>
</dbReference>
<dbReference type="InterPro" id="IPR045312">
    <property type="entry name" value="PCBER-like"/>
</dbReference>
<sequence>MAEKSKILVIGGTGYIGKFIVKASVKAGHPTFALVREATVSNPEKSELVKSFKSSGVTLLHGDIYDHNSLVNAIKKVDVVISTVGSGQIADQVKIIAAIKEAGNIKASQFVTLSLLLGDVDRAKAVEPAATFFGHKVSVRRAIEAEGIPYTIVQSYGFAGYYLRNLGQPNATAPPRDKVVVLGDGNTKGVFVDEENIATYTIKAVEDPRTLNKTLHLKPPANILSFNETVSLWEKKIGNTLEKIYIPEDQLLKKIQESPFPLNLALSIGHAASVRGNPSVLEGESSSGVEATKLYPEVKYTTVGEFLDRFV</sequence>
<dbReference type="EMBL" id="BTGU01000002">
    <property type="protein sequence ID" value="GMN29455.1"/>
    <property type="molecule type" value="Genomic_DNA"/>
</dbReference>
<protein>
    <recommendedName>
        <fullName evidence="3">NmrA-like domain-containing protein</fullName>
    </recommendedName>
</protein>
<dbReference type="GO" id="GO:0016491">
    <property type="term" value="F:oxidoreductase activity"/>
    <property type="evidence" value="ECO:0007669"/>
    <property type="project" value="UniProtKB-KW"/>
</dbReference>
<dbReference type="SUPFAM" id="SSF51735">
    <property type="entry name" value="NAD(P)-binding Rossmann-fold domains"/>
    <property type="match status" value="1"/>
</dbReference>
<organism evidence="4 5">
    <name type="scientific">Ficus carica</name>
    <name type="common">Common fig</name>
    <dbReference type="NCBI Taxonomy" id="3494"/>
    <lineage>
        <taxon>Eukaryota</taxon>
        <taxon>Viridiplantae</taxon>
        <taxon>Streptophyta</taxon>
        <taxon>Embryophyta</taxon>
        <taxon>Tracheophyta</taxon>
        <taxon>Spermatophyta</taxon>
        <taxon>Magnoliopsida</taxon>
        <taxon>eudicotyledons</taxon>
        <taxon>Gunneridae</taxon>
        <taxon>Pentapetalae</taxon>
        <taxon>rosids</taxon>
        <taxon>fabids</taxon>
        <taxon>Rosales</taxon>
        <taxon>Moraceae</taxon>
        <taxon>Ficeae</taxon>
        <taxon>Ficus</taxon>
    </lineage>
</organism>
<dbReference type="AlphaFoldDB" id="A0AA88CS73"/>
<proteinExistence type="predicted"/>
<gene>
    <name evidence="4" type="ORF">TIFTF001_002440</name>
</gene>
<evidence type="ECO:0000313" key="5">
    <source>
        <dbReference type="Proteomes" id="UP001187192"/>
    </source>
</evidence>
<dbReference type="InterPro" id="IPR008030">
    <property type="entry name" value="NmrA-like"/>
</dbReference>
<dbReference type="PANTHER" id="PTHR43349">
    <property type="entry name" value="PINORESINOL REDUCTASE-RELATED"/>
    <property type="match status" value="1"/>
</dbReference>
<comment type="caution">
    <text evidence="4">The sequence shown here is derived from an EMBL/GenBank/DDBJ whole genome shotgun (WGS) entry which is preliminary data.</text>
</comment>
<accession>A0AA88CS73</accession>
<keyword evidence="2" id="KW-0560">Oxidoreductase</keyword>
<keyword evidence="1" id="KW-0521">NADP</keyword>
<dbReference type="Gene3D" id="3.90.25.10">
    <property type="entry name" value="UDP-galactose 4-epimerase, domain 1"/>
    <property type="match status" value="1"/>
</dbReference>
<evidence type="ECO:0000259" key="3">
    <source>
        <dbReference type="Pfam" id="PF05368"/>
    </source>
</evidence>
<evidence type="ECO:0000313" key="4">
    <source>
        <dbReference type="EMBL" id="GMN29455.1"/>
    </source>
</evidence>
<feature type="domain" description="NmrA-like" evidence="3">
    <location>
        <begin position="3"/>
        <end position="307"/>
    </location>
</feature>
<evidence type="ECO:0000256" key="2">
    <source>
        <dbReference type="ARBA" id="ARBA00023002"/>
    </source>
</evidence>
<evidence type="ECO:0000256" key="1">
    <source>
        <dbReference type="ARBA" id="ARBA00022857"/>
    </source>
</evidence>
<dbReference type="Gene3D" id="3.40.50.720">
    <property type="entry name" value="NAD(P)-binding Rossmann-like Domain"/>
    <property type="match status" value="1"/>
</dbReference>
<dbReference type="InterPro" id="IPR050608">
    <property type="entry name" value="NmrA-type/Isoflavone_red_sf"/>
</dbReference>
<name>A0AA88CS73_FICCA</name>